<dbReference type="SUPFAM" id="SSF48350">
    <property type="entry name" value="GTPase activation domain, GAP"/>
    <property type="match status" value="1"/>
</dbReference>
<dbReference type="EMBL" id="AFYH01239944">
    <property type="status" value="NOT_ANNOTATED_CDS"/>
    <property type="molecule type" value="Genomic_DNA"/>
</dbReference>
<reference evidence="5" key="3">
    <citation type="submission" date="2025-09" db="UniProtKB">
        <authorList>
            <consortium name="Ensembl"/>
        </authorList>
    </citation>
    <scope>IDENTIFICATION</scope>
</reference>
<dbReference type="Gene3D" id="2.30.29.30">
    <property type="entry name" value="Pleckstrin-homology domain (PH domain)/Phosphotyrosine-binding domain (PTB)"/>
    <property type="match status" value="1"/>
</dbReference>
<dbReference type="EMBL" id="AFYH01239938">
    <property type="status" value="NOT_ANNOTATED_CDS"/>
    <property type="molecule type" value="Genomic_DNA"/>
</dbReference>
<dbReference type="SMART" id="SM00324">
    <property type="entry name" value="RhoGAP"/>
    <property type="match status" value="1"/>
</dbReference>
<keyword evidence="1" id="KW-0343">GTPase activation</keyword>
<dbReference type="GO" id="GO:0005085">
    <property type="term" value="F:guanyl-nucleotide exchange factor activity"/>
    <property type="evidence" value="ECO:0007669"/>
    <property type="project" value="InterPro"/>
</dbReference>
<dbReference type="EMBL" id="AFYH01239942">
    <property type="status" value="NOT_ANNOTATED_CDS"/>
    <property type="molecule type" value="Genomic_DNA"/>
</dbReference>
<dbReference type="EMBL" id="AFYH01239945">
    <property type="status" value="NOT_ANNOTATED_CDS"/>
    <property type="molecule type" value="Genomic_DNA"/>
</dbReference>
<evidence type="ECO:0008006" key="7">
    <source>
        <dbReference type="Google" id="ProtNLM"/>
    </source>
</evidence>
<evidence type="ECO:0000259" key="4">
    <source>
        <dbReference type="PROSITE" id="PS50238"/>
    </source>
</evidence>
<sequence length="748" mass="84460">PMKPLKAAASTSQPVLTNQDIQIIFFQVPELYDIHTEFYEGLKQRIGQEDPQDSVGDLFQRLVNQLGVYRAFLDNYKSAVETAQRCAQADERFKTLVEQMKPSKKFSDNKNTYTMEGLLYKPVDRVTRNMLVLHDLLKHTPQSHADHVVLQEVVRISNNFLSGVNEETKQKRSSFALSKGKTRQLVKDGFLVEVSDGIRRVRHMFLFTDILLCAQLKPGLSLGKQPHYKYEWYIPTTDLTLLCPGEEGSLTSIPMEPPELITEARRKIYQAKLEIQQEKKTSRGMTGKALERTKKKLADLQSSLLKNSPMMPLALHGRNGKVSRELVQSPNQSRQRRNCNQLPDPYADPEFTTLTSYDLIKLTNSLVKLRTTHTPPLHSGMDALRESAGIMGCAHLIIHFSSTDSQSCSDLYCCLEVDTLGYFERRAETRVLTDSISPSWEENNEYSKEKKKTKQLPVCCSSSGYCKFKTNKQTKRDNIVDRVQNHQLQLDPKSLQPKEWKLTLLKLGTVELSLSLRYNAHTLPPPGIPPLAHTEVFGVPIGDVTKREGSTIPLIVQECVKEVDRRGLEEEGIYRVSGIATRVQDLKAAFNTNAKDVSSRVREADVHVVAGTLKLYLRELPEALLTDELFPEFCRCVAMTDPVAKESHMINTLQSLPEPNRKTFLFLLDHLKRIASNKPVNKMTHSNLATVFGPSLLRSPQTDSSSGKCMDVSQEVVVQSQVVLFYLQHQNLPAADAKEQSHLASAET</sequence>
<dbReference type="InterPro" id="IPR001331">
    <property type="entry name" value="GDS_CDC24_CS"/>
</dbReference>
<protein>
    <recommendedName>
        <fullName evidence="7">BCR activator of RhoGEF and GTPase</fullName>
    </recommendedName>
</protein>
<evidence type="ECO:0000256" key="1">
    <source>
        <dbReference type="ARBA" id="ARBA00022468"/>
    </source>
</evidence>
<dbReference type="SUPFAM" id="SSF48065">
    <property type="entry name" value="DBL homology domain (DH-domain)"/>
    <property type="match status" value="1"/>
</dbReference>
<feature type="domain" description="Rho-GAP" evidence="4">
    <location>
        <begin position="539"/>
        <end position="734"/>
    </location>
</feature>
<dbReference type="Pfam" id="PF00621">
    <property type="entry name" value="RhoGEF"/>
    <property type="match status" value="1"/>
</dbReference>
<dbReference type="EMBL" id="AFYH01239940">
    <property type="status" value="NOT_ANNOTATED_CDS"/>
    <property type="molecule type" value="Genomic_DNA"/>
</dbReference>
<dbReference type="InterPro" id="IPR011993">
    <property type="entry name" value="PH-like_dom_sf"/>
</dbReference>
<proteinExistence type="predicted"/>
<dbReference type="InterPro" id="IPR037769">
    <property type="entry name" value="Abr/Bcr"/>
</dbReference>
<dbReference type="InterPro" id="IPR000198">
    <property type="entry name" value="RhoGAP_dom"/>
</dbReference>
<organism evidence="5 6">
    <name type="scientific">Latimeria chalumnae</name>
    <name type="common">Coelacanth</name>
    <dbReference type="NCBI Taxonomy" id="7897"/>
    <lineage>
        <taxon>Eukaryota</taxon>
        <taxon>Metazoa</taxon>
        <taxon>Chordata</taxon>
        <taxon>Craniata</taxon>
        <taxon>Vertebrata</taxon>
        <taxon>Euteleostomi</taxon>
        <taxon>Coelacanthiformes</taxon>
        <taxon>Coelacanthidae</taxon>
        <taxon>Latimeria</taxon>
    </lineage>
</organism>
<dbReference type="STRING" id="7897.ENSLACP00000004160"/>
<dbReference type="GO" id="GO:0016020">
    <property type="term" value="C:membrane"/>
    <property type="evidence" value="ECO:0007669"/>
    <property type="project" value="TreeGrafter"/>
</dbReference>
<dbReference type="OMA" id="PACTANI"/>
<dbReference type="InterPro" id="IPR000219">
    <property type="entry name" value="DH_dom"/>
</dbReference>
<dbReference type="Gene3D" id="1.20.900.10">
    <property type="entry name" value="Dbl homology (DH) domain"/>
    <property type="match status" value="1"/>
</dbReference>
<dbReference type="EMBL" id="AFYH01239937">
    <property type="status" value="NOT_ANNOTATED_CDS"/>
    <property type="molecule type" value="Genomic_DNA"/>
</dbReference>
<dbReference type="Ensembl" id="ENSLACT00000004196.1">
    <property type="protein sequence ID" value="ENSLACP00000004160.1"/>
    <property type="gene ID" value="ENSLACG00000003699.1"/>
</dbReference>
<dbReference type="EMBL" id="AFYH01239946">
    <property type="status" value="NOT_ANNOTATED_CDS"/>
    <property type="molecule type" value="Genomic_DNA"/>
</dbReference>
<accession>H3A3D9</accession>
<dbReference type="InterPro" id="IPR035899">
    <property type="entry name" value="DBL_dom_sf"/>
</dbReference>
<evidence type="ECO:0000313" key="5">
    <source>
        <dbReference type="Ensembl" id="ENSLACP00000004160.1"/>
    </source>
</evidence>
<dbReference type="GO" id="GO:0005096">
    <property type="term" value="F:GTPase activator activity"/>
    <property type="evidence" value="ECO:0007669"/>
    <property type="project" value="UniProtKB-KW"/>
</dbReference>
<dbReference type="PANTHER" id="PTHR23182:SF6">
    <property type="entry name" value="ACTIVE BREAKPOINT CLUSTER REGION-RELATED PROTEIN-LIKE"/>
    <property type="match status" value="1"/>
</dbReference>
<dbReference type="Gene3D" id="1.10.555.10">
    <property type="entry name" value="Rho GTPase activation protein"/>
    <property type="match status" value="1"/>
</dbReference>
<dbReference type="InterPro" id="IPR008936">
    <property type="entry name" value="Rho_GTPase_activation_prot"/>
</dbReference>
<keyword evidence="6" id="KW-1185">Reference proteome</keyword>
<dbReference type="CDD" id="cd00160">
    <property type="entry name" value="RhoGEF"/>
    <property type="match status" value="1"/>
</dbReference>
<dbReference type="eggNOG" id="KOG4269">
    <property type="taxonomic scope" value="Eukaryota"/>
</dbReference>
<dbReference type="SUPFAM" id="SSF50729">
    <property type="entry name" value="PH domain-like"/>
    <property type="match status" value="1"/>
</dbReference>
<dbReference type="Bgee" id="ENSLACG00000003699">
    <property type="expression patterns" value="Expressed in pelvic fin"/>
</dbReference>
<dbReference type="EMBL" id="AFYH01239941">
    <property type="status" value="NOT_ANNOTATED_CDS"/>
    <property type="molecule type" value="Genomic_DNA"/>
</dbReference>
<name>H3A3D9_LATCH</name>
<dbReference type="PROSITE" id="PS00741">
    <property type="entry name" value="DH_1"/>
    <property type="match status" value="1"/>
</dbReference>
<dbReference type="EMBL" id="AFYH01239943">
    <property type="status" value="NOT_ANNOTATED_CDS"/>
    <property type="molecule type" value="Genomic_DNA"/>
</dbReference>
<reference evidence="6" key="1">
    <citation type="submission" date="2011-08" db="EMBL/GenBank/DDBJ databases">
        <title>The draft genome of Latimeria chalumnae.</title>
        <authorList>
            <person name="Di Palma F."/>
            <person name="Alfoldi J."/>
            <person name="Johnson J."/>
            <person name="Berlin A."/>
            <person name="Gnerre S."/>
            <person name="Jaffe D."/>
            <person name="MacCallum I."/>
            <person name="Young S."/>
            <person name="Walker B.J."/>
            <person name="Lander E."/>
            <person name="Lindblad-Toh K."/>
        </authorList>
    </citation>
    <scope>NUCLEOTIDE SEQUENCE [LARGE SCALE GENOMIC DNA]</scope>
    <source>
        <strain evidence="6">Wild caught</strain>
    </source>
</reference>
<dbReference type="GO" id="GO:0035556">
    <property type="term" value="P:intracellular signal transduction"/>
    <property type="evidence" value="ECO:0007669"/>
    <property type="project" value="InterPro"/>
</dbReference>
<feature type="domain" description="DH" evidence="3">
    <location>
        <begin position="1"/>
        <end position="167"/>
    </location>
</feature>
<feature type="region of interest" description="Disordered" evidence="2">
    <location>
        <begin position="326"/>
        <end position="345"/>
    </location>
</feature>
<evidence type="ECO:0000259" key="3">
    <source>
        <dbReference type="PROSITE" id="PS50010"/>
    </source>
</evidence>
<dbReference type="AlphaFoldDB" id="H3A3D9"/>
<feature type="compositionally biased region" description="Polar residues" evidence="2">
    <location>
        <begin position="326"/>
        <end position="341"/>
    </location>
</feature>
<dbReference type="EMBL" id="AFYH01239939">
    <property type="status" value="NOT_ANNOTATED_CDS"/>
    <property type="molecule type" value="Genomic_DNA"/>
</dbReference>
<dbReference type="Proteomes" id="UP000008672">
    <property type="component" value="Unassembled WGS sequence"/>
</dbReference>
<dbReference type="PROSITE" id="PS50010">
    <property type="entry name" value="DH_2"/>
    <property type="match status" value="1"/>
</dbReference>
<dbReference type="SMART" id="SM00325">
    <property type="entry name" value="RhoGEF"/>
    <property type="match status" value="1"/>
</dbReference>
<dbReference type="Pfam" id="PF00620">
    <property type="entry name" value="RhoGAP"/>
    <property type="match status" value="1"/>
</dbReference>
<dbReference type="PROSITE" id="PS50238">
    <property type="entry name" value="RHOGAP"/>
    <property type="match status" value="1"/>
</dbReference>
<dbReference type="PANTHER" id="PTHR23182">
    <property type="entry name" value="BREAKPOINT CLUSTER REGION PROTEIN BCR"/>
    <property type="match status" value="1"/>
</dbReference>
<dbReference type="HOGENOM" id="CLU_004000_1_0_1"/>
<dbReference type="GeneTree" id="ENSGT00940000153491"/>
<dbReference type="InParanoid" id="H3A3D9"/>
<evidence type="ECO:0000313" key="6">
    <source>
        <dbReference type="Proteomes" id="UP000008672"/>
    </source>
</evidence>
<reference evidence="5" key="2">
    <citation type="submission" date="2025-08" db="UniProtKB">
        <authorList>
            <consortium name="Ensembl"/>
        </authorList>
    </citation>
    <scope>IDENTIFICATION</scope>
</reference>
<evidence type="ECO:0000256" key="2">
    <source>
        <dbReference type="SAM" id="MobiDB-lite"/>
    </source>
</evidence>